<keyword evidence="1" id="KW-0547">Nucleotide-binding</keyword>
<dbReference type="PROSITE" id="PS00675">
    <property type="entry name" value="SIGMA54_INTERACT_1"/>
    <property type="match status" value="1"/>
</dbReference>
<dbReference type="Gene3D" id="1.10.8.60">
    <property type="match status" value="1"/>
</dbReference>
<dbReference type="InterPro" id="IPR002078">
    <property type="entry name" value="Sigma_54_int"/>
</dbReference>
<evidence type="ECO:0000313" key="10">
    <source>
        <dbReference type="Proteomes" id="UP000186309"/>
    </source>
</evidence>
<keyword evidence="3" id="KW-0805">Transcription regulation</keyword>
<dbReference type="PROSITE" id="PS00676">
    <property type="entry name" value="SIGMA54_INTERACT_2"/>
    <property type="match status" value="1"/>
</dbReference>
<dbReference type="InterPro" id="IPR027417">
    <property type="entry name" value="P-loop_NTPase"/>
</dbReference>
<dbReference type="PROSITE" id="PS50110">
    <property type="entry name" value="RESPONSE_REGULATORY"/>
    <property type="match status" value="1"/>
</dbReference>
<keyword evidence="5" id="KW-0804">Transcription</keyword>
<dbReference type="PROSITE" id="PS50045">
    <property type="entry name" value="SIGMA54_INTERACT_4"/>
    <property type="match status" value="1"/>
</dbReference>
<dbReference type="InterPro" id="IPR025943">
    <property type="entry name" value="Sigma_54_int_dom_ATP-bd_2"/>
</dbReference>
<dbReference type="InterPro" id="IPR058031">
    <property type="entry name" value="AAA_lid_NorR"/>
</dbReference>
<dbReference type="Pfam" id="PF00158">
    <property type="entry name" value="Sigma54_activat"/>
    <property type="match status" value="1"/>
</dbReference>
<evidence type="ECO:0000256" key="5">
    <source>
        <dbReference type="ARBA" id="ARBA00023163"/>
    </source>
</evidence>
<dbReference type="GO" id="GO:0006355">
    <property type="term" value="P:regulation of DNA-templated transcription"/>
    <property type="evidence" value="ECO:0007669"/>
    <property type="project" value="InterPro"/>
</dbReference>
<sequence length="491" mass="54994">MAPAVVNEPNDLRPRDDAANLAHALEAARRILLVEDDEDTRNSFQQLLGMALGVDVDLAVDGSQALAMLLKQPYSIVITDLRMPKLDGMKLIEEIQTRRLPVTVIVTTGHGSINEAVQAMRLGAYDFLTKPPDPQHLCLLVERALRERTLQDELTALRSQIGERHRFWNILSKCPRMYDIFELIGHVADTTTTVLIEGETGTGKEQVARAIHQASSVHRNGPFVPVHCAALPESLLESELFGHEKGSFTGAAGQRKGRFEIASGGTLFLDEVADIPLPMQVKLLRVLQERKFERIGGNQTIEVDVRVIAATNRGLDALVKEGKFREDLYYRLNVVKIDLPPLRQRPEDVPLLATYFAQKYSRPGQNAYHISNEAMERLLTYAWPGNIRQLENAMERACVTARNGEIRPENLPRDLLPRQGRKGSLNVDLARPLTDQLSELTAAFEERYLRKALRKCRGHVGRCAKISGLSRRSISAKIAHYKIDTAAYKPK</sequence>
<dbReference type="PROSITE" id="PS00688">
    <property type="entry name" value="SIGMA54_INTERACT_3"/>
    <property type="match status" value="1"/>
</dbReference>
<dbReference type="AlphaFoldDB" id="A0A1U7CZ99"/>
<dbReference type="KEGG" id="pbor:BSF38_10067"/>
<evidence type="ECO:0000313" key="9">
    <source>
        <dbReference type="EMBL" id="APW64280.1"/>
    </source>
</evidence>
<dbReference type="EMBL" id="CP019083">
    <property type="protein sequence ID" value="APW64280.1"/>
    <property type="molecule type" value="Genomic_DNA"/>
</dbReference>
<dbReference type="GO" id="GO:0000160">
    <property type="term" value="P:phosphorelay signal transduction system"/>
    <property type="evidence" value="ECO:0007669"/>
    <property type="project" value="InterPro"/>
</dbReference>
<evidence type="ECO:0000256" key="2">
    <source>
        <dbReference type="ARBA" id="ARBA00022840"/>
    </source>
</evidence>
<keyword evidence="10" id="KW-1185">Reference proteome</keyword>
<dbReference type="Proteomes" id="UP000186309">
    <property type="component" value="Plasmid PALBO1"/>
</dbReference>
<protein>
    <submittedName>
        <fullName evidence="9">Transcriptional regulatory protein ZraR</fullName>
    </submittedName>
</protein>
<dbReference type="PANTHER" id="PTHR32071">
    <property type="entry name" value="TRANSCRIPTIONAL REGULATORY PROTEIN"/>
    <property type="match status" value="1"/>
</dbReference>
<feature type="domain" description="Sigma-54 factor interaction" evidence="7">
    <location>
        <begin position="170"/>
        <end position="399"/>
    </location>
</feature>
<dbReference type="Gene3D" id="3.40.50.2300">
    <property type="match status" value="1"/>
</dbReference>
<keyword evidence="2" id="KW-0067">ATP-binding</keyword>
<organism evidence="9 10">
    <name type="scientific">Paludisphaera borealis</name>
    <dbReference type="NCBI Taxonomy" id="1387353"/>
    <lineage>
        <taxon>Bacteria</taxon>
        <taxon>Pseudomonadati</taxon>
        <taxon>Planctomycetota</taxon>
        <taxon>Planctomycetia</taxon>
        <taxon>Isosphaerales</taxon>
        <taxon>Isosphaeraceae</taxon>
        <taxon>Paludisphaera</taxon>
    </lineage>
</organism>
<dbReference type="InterPro" id="IPR011006">
    <property type="entry name" value="CheY-like_superfamily"/>
</dbReference>
<evidence type="ECO:0000256" key="1">
    <source>
        <dbReference type="ARBA" id="ARBA00022741"/>
    </source>
</evidence>
<dbReference type="Pfam" id="PF02954">
    <property type="entry name" value="HTH_8"/>
    <property type="match status" value="1"/>
</dbReference>
<dbReference type="InterPro" id="IPR025662">
    <property type="entry name" value="Sigma_54_int_dom_ATP-bd_1"/>
</dbReference>
<gene>
    <name evidence="9" type="primary">zraR</name>
    <name evidence="9" type="ORF">BSF38_10067</name>
</gene>
<evidence type="ECO:0000259" key="7">
    <source>
        <dbReference type="PROSITE" id="PS50045"/>
    </source>
</evidence>
<dbReference type="InterPro" id="IPR009057">
    <property type="entry name" value="Homeodomain-like_sf"/>
</dbReference>
<dbReference type="Gene3D" id="3.40.50.300">
    <property type="entry name" value="P-loop containing nucleotide triphosphate hydrolases"/>
    <property type="match status" value="1"/>
</dbReference>
<dbReference type="Gene3D" id="1.10.10.60">
    <property type="entry name" value="Homeodomain-like"/>
    <property type="match status" value="1"/>
</dbReference>
<dbReference type="RefSeq" id="WP_099092140.1">
    <property type="nucleotide sequence ID" value="NZ_CP019083.1"/>
</dbReference>
<evidence type="ECO:0000256" key="6">
    <source>
        <dbReference type="PROSITE-ProRule" id="PRU00169"/>
    </source>
</evidence>
<dbReference type="FunFam" id="3.40.50.300:FF:000006">
    <property type="entry name" value="DNA-binding transcriptional regulator NtrC"/>
    <property type="match status" value="1"/>
</dbReference>
<dbReference type="GO" id="GO:0043565">
    <property type="term" value="F:sequence-specific DNA binding"/>
    <property type="evidence" value="ECO:0007669"/>
    <property type="project" value="InterPro"/>
</dbReference>
<dbReference type="Pfam" id="PF00072">
    <property type="entry name" value="Response_reg"/>
    <property type="match status" value="1"/>
</dbReference>
<dbReference type="CDD" id="cd00009">
    <property type="entry name" value="AAA"/>
    <property type="match status" value="1"/>
</dbReference>
<dbReference type="SMART" id="SM00448">
    <property type="entry name" value="REC"/>
    <property type="match status" value="1"/>
</dbReference>
<dbReference type="Pfam" id="PF25601">
    <property type="entry name" value="AAA_lid_14"/>
    <property type="match status" value="1"/>
</dbReference>
<keyword evidence="9" id="KW-0614">Plasmid</keyword>
<dbReference type="OrthoDB" id="9807827at2"/>
<dbReference type="SUPFAM" id="SSF52540">
    <property type="entry name" value="P-loop containing nucleoside triphosphate hydrolases"/>
    <property type="match status" value="1"/>
</dbReference>
<dbReference type="InterPro" id="IPR001789">
    <property type="entry name" value="Sig_transdc_resp-reg_receiver"/>
</dbReference>
<dbReference type="SUPFAM" id="SSF46689">
    <property type="entry name" value="Homeodomain-like"/>
    <property type="match status" value="1"/>
</dbReference>
<evidence type="ECO:0000259" key="8">
    <source>
        <dbReference type="PROSITE" id="PS50110"/>
    </source>
</evidence>
<dbReference type="InterPro" id="IPR025944">
    <property type="entry name" value="Sigma_54_int_dom_CS"/>
</dbReference>
<reference evidence="9 10" key="1">
    <citation type="submission" date="2016-12" db="EMBL/GenBank/DDBJ databases">
        <title>Comparative genomics of four Isosphaeraceae planctomycetes: a common pool of plasmids and glycoside hydrolase genes.</title>
        <authorList>
            <person name="Ivanova A."/>
        </authorList>
    </citation>
    <scope>NUCLEOTIDE SEQUENCE [LARGE SCALE GENOMIC DNA]</scope>
    <source>
        <strain evidence="9 10">PX4</strain>
        <plasmid evidence="10">palbo1</plasmid>
    </source>
</reference>
<feature type="modified residue" description="4-aspartylphosphate" evidence="6">
    <location>
        <position position="80"/>
    </location>
</feature>
<dbReference type="SUPFAM" id="SSF52172">
    <property type="entry name" value="CheY-like"/>
    <property type="match status" value="1"/>
</dbReference>
<dbReference type="SMART" id="SM00382">
    <property type="entry name" value="AAA"/>
    <property type="match status" value="1"/>
</dbReference>
<name>A0A1U7CZ99_9BACT</name>
<keyword evidence="4" id="KW-0238">DNA-binding</keyword>
<geneLocation type="plasmid" evidence="10">
    <name>palbo1</name>
</geneLocation>
<evidence type="ECO:0000256" key="3">
    <source>
        <dbReference type="ARBA" id="ARBA00023015"/>
    </source>
</evidence>
<evidence type="ECO:0000256" key="4">
    <source>
        <dbReference type="ARBA" id="ARBA00023125"/>
    </source>
</evidence>
<feature type="domain" description="Response regulatory" evidence="8">
    <location>
        <begin position="30"/>
        <end position="145"/>
    </location>
</feature>
<dbReference type="GO" id="GO:0005524">
    <property type="term" value="F:ATP binding"/>
    <property type="evidence" value="ECO:0007669"/>
    <property type="project" value="UniProtKB-KW"/>
</dbReference>
<dbReference type="InterPro" id="IPR003593">
    <property type="entry name" value="AAA+_ATPase"/>
</dbReference>
<dbReference type="InterPro" id="IPR002197">
    <property type="entry name" value="HTH_Fis"/>
</dbReference>
<accession>A0A1U7CZ99</accession>
<keyword evidence="6" id="KW-0597">Phosphoprotein</keyword>
<proteinExistence type="predicted"/>